<name>A0AAV9UG69_9PEZI</name>
<dbReference type="InterPro" id="IPR051276">
    <property type="entry name" value="Saccharopine_DH-like_oxidrdct"/>
</dbReference>
<dbReference type="PANTHER" id="PTHR12286:SF5">
    <property type="entry name" value="SACCHAROPINE DEHYDROGENASE-LIKE OXIDOREDUCTASE"/>
    <property type="match status" value="1"/>
</dbReference>
<evidence type="ECO:0000256" key="1">
    <source>
        <dbReference type="ARBA" id="ARBA00038048"/>
    </source>
</evidence>
<dbReference type="PANTHER" id="PTHR12286">
    <property type="entry name" value="SACCHAROPINE DEHYDROGENASE-LIKE OXIDOREDUCTASE"/>
    <property type="match status" value="1"/>
</dbReference>
<dbReference type="GO" id="GO:0005886">
    <property type="term" value="C:plasma membrane"/>
    <property type="evidence" value="ECO:0007669"/>
    <property type="project" value="TreeGrafter"/>
</dbReference>
<organism evidence="4 5">
    <name type="scientific">Orbilia brochopaga</name>
    <dbReference type="NCBI Taxonomy" id="3140254"/>
    <lineage>
        <taxon>Eukaryota</taxon>
        <taxon>Fungi</taxon>
        <taxon>Dikarya</taxon>
        <taxon>Ascomycota</taxon>
        <taxon>Pezizomycotina</taxon>
        <taxon>Orbiliomycetes</taxon>
        <taxon>Orbiliales</taxon>
        <taxon>Orbiliaceae</taxon>
        <taxon>Orbilia</taxon>
    </lineage>
</organism>
<comment type="similarity">
    <text evidence="1">Belongs to the saccharopine dehydrogenase family.</text>
</comment>
<dbReference type="InterPro" id="IPR036291">
    <property type="entry name" value="NAD(P)-bd_dom_sf"/>
</dbReference>
<keyword evidence="2" id="KW-0472">Membrane</keyword>
<gene>
    <name evidence="4" type="ORF">TWF696_008398</name>
</gene>
<proteinExistence type="inferred from homology"/>
<keyword evidence="2" id="KW-1133">Transmembrane helix</keyword>
<keyword evidence="5" id="KW-1185">Reference proteome</keyword>
<protein>
    <recommendedName>
        <fullName evidence="3">Saccharopine dehydrogenase NADP binding domain-containing protein</fullName>
    </recommendedName>
</protein>
<dbReference type="GO" id="GO:0005811">
    <property type="term" value="C:lipid droplet"/>
    <property type="evidence" value="ECO:0007669"/>
    <property type="project" value="TreeGrafter"/>
</dbReference>
<dbReference type="AlphaFoldDB" id="A0AAV9UG69"/>
<feature type="domain" description="Saccharopine dehydrogenase NADP binding" evidence="3">
    <location>
        <begin position="9"/>
        <end position="138"/>
    </location>
</feature>
<evidence type="ECO:0000256" key="2">
    <source>
        <dbReference type="SAM" id="Phobius"/>
    </source>
</evidence>
<dbReference type="GO" id="GO:0005739">
    <property type="term" value="C:mitochondrion"/>
    <property type="evidence" value="ECO:0007669"/>
    <property type="project" value="TreeGrafter"/>
</dbReference>
<dbReference type="Proteomes" id="UP001375240">
    <property type="component" value="Unassembled WGS sequence"/>
</dbReference>
<sequence length="427" mass="46435">MPPSASLDIVLFGATGFTGWITAQYIARLATPNLRWAIAARSKDKLTAKLQELRRLFPDRTPPEIIVAGLDDDSAARLAAAGKVVISTVGPYCRYGSGLVKACAEAGTHYIDCTGEHPWVLDMIEKYDETARRTGALIIPQSAFESAPADLVSYKVVKTIREEYGVGTKDVHFSLHNLNGGASGGTMETFFSVIEVFGLRRIAASSHPLALSPVHKDRPYSFPRHLPVFTHPVLGTLTPWLQGTPDRAIVMRSWGLTEQHAPEQSYGRAFAFTEYKRVKNVLEGVALWATIAVLSVGVLLAPFRWIARRVITQPGSGPSQDFNAHRQGTLEWRAVGVADTNDGKGEKKVLGSFKYDEGDAYALTGLLIVEAALSVLDVQRQREAGTLKEEECLAGRIGGGVLTPASLGEVFLRRLDKVGVKVDAKKL</sequence>
<dbReference type="GO" id="GO:0009247">
    <property type="term" value="P:glycolipid biosynthetic process"/>
    <property type="evidence" value="ECO:0007669"/>
    <property type="project" value="TreeGrafter"/>
</dbReference>
<evidence type="ECO:0000259" key="3">
    <source>
        <dbReference type="Pfam" id="PF03435"/>
    </source>
</evidence>
<dbReference type="Pfam" id="PF03435">
    <property type="entry name" value="Sacchrp_dh_NADP"/>
    <property type="match status" value="1"/>
</dbReference>
<evidence type="ECO:0000313" key="5">
    <source>
        <dbReference type="Proteomes" id="UP001375240"/>
    </source>
</evidence>
<reference evidence="4 5" key="1">
    <citation type="submission" date="2019-10" db="EMBL/GenBank/DDBJ databases">
        <authorList>
            <person name="Palmer J.M."/>
        </authorList>
    </citation>
    <scope>NUCLEOTIDE SEQUENCE [LARGE SCALE GENOMIC DNA]</scope>
    <source>
        <strain evidence="4 5">TWF696</strain>
    </source>
</reference>
<evidence type="ECO:0000313" key="4">
    <source>
        <dbReference type="EMBL" id="KAK6341319.1"/>
    </source>
</evidence>
<dbReference type="Gene3D" id="3.40.50.720">
    <property type="entry name" value="NAD(P)-binding Rossmann-like Domain"/>
    <property type="match status" value="1"/>
</dbReference>
<comment type="caution">
    <text evidence="4">The sequence shown here is derived from an EMBL/GenBank/DDBJ whole genome shotgun (WGS) entry which is preliminary data.</text>
</comment>
<keyword evidence="2" id="KW-0812">Transmembrane</keyword>
<dbReference type="SUPFAM" id="SSF51735">
    <property type="entry name" value="NAD(P)-binding Rossmann-fold domains"/>
    <property type="match status" value="1"/>
</dbReference>
<dbReference type="EMBL" id="JAVHNQ010000007">
    <property type="protein sequence ID" value="KAK6341319.1"/>
    <property type="molecule type" value="Genomic_DNA"/>
</dbReference>
<feature type="transmembrane region" description="Helical" evidence="2">
    <location>
        <begin position="6"/>
        <end position="27"/>
    </location>
</feature>
<accession>A0AAV9UG69</accession>
<dbReference type="InterPro" id="IPR005097">
    <property type="entry name" value="Sacchrp_dh_NADP-bd"/>
</dbReference>
<feature type="transmembrane region" description="Helical" evidence="2">
    <location>
        <begin position="285"/>
        <end position="307"/>
    </location>
</feature>